<protein>
    <submittedName>
        <fullName evidence="2">Uncharacterized protein</fullName>
    </submittedName>
</protein>
<keyword evidence="1" id="KW-1133">Transmembrane helix</keyword>
<dbReference type="RefSeq" id="WP_263745684.1">
    <property type="nucleotide sequence ID" value="NZ_JAOWRF010000172.1"/>
</dbReference>
<evidence type="ECO:0000313" key="3">
    <source>
        <dbReference type="Proteomes" id="UP001526143"/>
    </source>
</evidence>
<gene>
    <name evidence="2" type="ORF">OGM63_11530</name>
</gene>
<dbReference type="EMBL" id="JAOWRF010000172">
    <property type="protein sequence ID" value="MCV3214133.1"/>
    <property type="molecule type" value="Genomic_DNA"/>
</dbReference>
<keyword evidence="1" id="KW-0472">Membrane</keyword>
<proteinExistence type="predicted"/>
<sequence length="120" mass="12934">MNSATPYKDAFTPSDRTLFIKEMSTVKKNIIQSILVFAVCSFMLLVSGFTAAEDSLAALGEQCYWMENSSGQFYWVPAPQTPAPSKSQCYQLNSCGDGGGQSGGGCYKWAIAAQAPALPW</sequence>
<dbReference type="Proteomes" id="UP001526143">
    <property type="component" value="Unassembled WGS sequence"/>
</dbReference>
<accession>A0ABT3AYD3</accession>
<evidence type="ECO:0000256" key="1">
    <source>
        <dbReference type="SAM" id="Phobius"/>
    </source>
</evidence>
<reference evidence="2 3" key="1">
    <citation type="submission" date="2022-10" db="EMBL/GenBank/DDBJ databases">
        <title>Identification of biosynthetic pathway for the production of the potent trypsin inhibitor radiosumin.</title>
        <authorList>
            <person name="Fewer D.P."/>
            <person name="Delbaje E."/>
            <person name="Ouyang X."/>
            <person name="Agostino P.D."/>
            <person name="Wahlsten M."/>
            <person name="Jokela J."/>
            <person name="Permi P."/>
            <person name="Haapaniemi E."/>
            <person name="Koistinen H."/>
        </authorList>
    </citation>
    <scope>NUCLEOTIDE SEQUENCE [LARGE SCALE GENOMIC DNA]</scope>
    <source>
        <strain evidence="2 3">NIES-515</strain>
    </source>
</reference>
<keyword evidence="3" id="KW-1185">Reference proteome</keyword>
<keyword evidence="1" id="KW-0812">Transmembrane</keyword>
<comment type="caution">
    <text evidence="2">The sequence shown here is derived from an EMBL/GenBank/DDBJ whole genome shotgun (WGS) entry which is preliminary data.</text>
</comment>
<organism evidence="2 3">
    <name type="scientific">Plectonema radiosum NIES-515</name>
    <dbReference type="NCBI Taxonomy" id="2986073"/>
    <lineage>
        <taxon>Bacteria</taxon>
        <taxon>Bacillati</taxon>
        <taxon>Cyanobacteriota</taxon>
        <taxon>Cyanophyceae</taxon>
        <taxon>Oscillatoriophycideae</taxon>
        <taxon>Oscillatoriales</taxon>
        <taxon>Microcoleaceae</taxon>
        <taxon>Plectonema</taxon>
    </lineage>
</organism>
<feature type="transmembrane region" description="Helical" evidence="1">
    <location>
        <begin position="30"/>
        <end position="52"/>
    </location>
</feature>
<evidence type="ECO:0000313" key="2">
    <source>
        <dbReference type="EMBL" id="MCV3214133.1"/>
    </source>
</evidence>
<name>A0ABT3AYD3_9CYAN</name>